<comment type="similarity">
    <text evidence="1">Belongs to the carbohydrate kinase pfkB family.</text>
</comment>
<evidence type="ECO:0000256" key="5">
    <source>
        <dbReference type="ARBA" id="ARBA00022840"/>
    </source>
</evidence>
<comment type="caution">
    <text evidence="8">The sequence shown here is derived from an EMBL/GenBank/DDBJ whole genome shotgun (WGS) entry which is preliminary data.</text>
</comment>
<keyword evidence="6" id="KW-0423">Lactose metabolism</keyword>
<dbReference type="GO" id="GO:0005524">
    <property type="term" value="F:ATP binding"/>
    <property type="evidence" value="ECO:0007669"/>
    <property type="project" value="UniProtKB-KW"/>
</dbReference>
<evidence type="ECO:0000256" key="1">
    <source>
        <dbReference type="ARBA" id="ARBA00005380"/>
    </source>
</evidence>
<dbReference type="PANTHER" id="PTHR46566">
    <property type="entry name" value="1-PHOSPHOFRUCTOKINASE-RELATED"/>
    <property type="match status" value="1"/>
</dbReference>
<dbReference type="EMBL" id="PNHP01000006">
    <property type="protein sequence ID" value="PMC80956.1"/>
    <property type="molecule type" value="Genomic_DNA"/>
</dbReference>
<dbReference type="Pfam" id="PF00294">
    <property type="entry name" value="PfkB"/>
    <property type="match status" value="1"/>
</dbReference>
<evidence type="ECO:0000256" key="2">
    <source>
        <dbReference type="ARBA" id="ARBA00022679"/>
    </source>
</evidence>
<name>A0A2N6UHD6_9FIRM</name>
<dbReference type="GO" id="GO:0008443">
    <property type="term" value="F:phosphofructokinase activity"/>
    <property type="evidence" value="ECO:0007669"/>
    <property type="project" value="TreeGrafter"/>
</dbReference>
<dbReference type="GO" id="GO:0005829">
    <property type="term" value="C:cytosol"/>
    <property type="evidence" value="ECO:0007669"/>
    <property type="project" value="TreeGrafter"/>
</dbReference>
<dbReference type="Proteomes" id="UP000235658">
    <property type="component" value="Unassembled WGS sequence"/>
</dbReference>
<dbReference type="CDD" id="cd01164">
    <property type="entry name" value="FruK_PfkB_like"/>
    <property type="match status" value="1"/>
</dbReference>
<dbReference type="InterPro" id="IPR011611">
    <property type="entry name" value="PfkB_dom"/>
</dbReference>
<evidence type="ECO:0000256" key="4">
    <source>
        <dbReference type="ARBA" id="ARBA00022777"/>
    </source>
</evidence>
<evidence type="ECO:0000259" key="7">
    <source>
        <dbReference type="Pfam" id="PF00294"/>
    </source>
</evidence>
<dbReference type="InterPro" id="IPR029056">
    <property type="entry name" value="Ribokinase-like"/>
</dbReference>
<evidence type="ECO:0000313" key="8">
    <source>
        <dbReference type="EMBL" id="PMC80956.1"/>
    </source>
</evidence>
<dbReference type="EC" id="2.7.1.144" evidence="6"/>
<keyword evidence="2 6" id="KW-0808">Transferase</keyword>
<accession>A0A2N6UHD6</accession>
<dbReference type="InterPro" id="IPR017583">
    <property type="entry name" value="Tagatose/fructose_Pkinase"/>
</dbReference>
<comment type="similarity">
    <text evidence="6">Belongs to the carbohydrate kinase PfkB family. LacC subfamily.</text>
</comment>
<evidence type="ECO:0000313" key="9">
    <source>
        <dbReference type="Proteomes" id="UP000235658"/>
    </source>
</evidence>
<protein>
    <recommendedName>
        <fullName evidence="6">Tagatose-6-phosphate kinase</fullName>
        <ecNumber evidence="6">2.7.1.144</ecNumber>
    </recommendedName>
</protein>
<sequence length="310" mass="34283">MIYTVTLNPSVDVFLEVKNLNIGNKNHVTDEFTLPGGKALNVSRVLSQLQIPTVATGFIGGHQGDFIKEWLDKENIMTDFVEIEEANRTNIKLLINNEETTINSKGPNISHYEVDELLYYLSRVGEGDTIVMGGSIPPMEEKADEDIYSRMVSIAKANKANFIADIPAKYLPDVIKEGPILVKPNVDDLMEIFGEKIETIEDMDKYGKKIIEMGAQNAIVSYGKKGSMFFSKDGHSYISEEIHINEVVNSVACRDAMISGFIGTLARTSDTLEAYKVAVAAATATAEVLDLPTREEIEKIIPKVVINQFS</sequence>
<reference evidence="8 9" key="1">
    <citation type="submission" date="2017-09" db="EMBL/GenBank/DDBJ databases">
        <title>Bacterial strain isolated from the female urinary microbiota.</title>
        <authorList>
            <person name="Thomas-White K."/>
            <person name="Kumar N."/>
            <person name="Forster S."/>
            <person name="Putonti C."/>
            <person name="Lawley T."/>
            <person name="Wolfe A.J."/>
        </authorList>
    </citation>
    <scope>NUCLEOTIDE SEQUENCE [LARGE SCALE GENOMIC DNA]</scope>
    <source>
        <strain evidence="8 9">UMB0204</strain>
    </source>
</reference>
<dbReference type="PANTHER" id="PTHR46566:SF1">
    <property type="entry name" value="1-PHOSPHOFRUCTOKINASE"/>
    <property type="match status" value="1"/>
</dbReference>
<comment type="pathway">
    <text evidence="6">Carbohydrate metabolism; D-tagatose 6-phosphate degradation; D-glyceraldehyde 3-phosphate and glycerone phosphate from D-tagatose 6-phosphate: step 1/2.</text>
</comment>
<evidence type="ECO:0000256" key="3">
    <source>
        <dbReference type="ARBA" id="ARBA00022741"/>
    </source>
</evidence>
<gene>
    <name evidence="8" type="ORF">CJ192_08265</name>
</gene>
<comment type="catalytic activity">
    <reaction evidence="6">
        <text>D-tagatofuranose 6-phosphate + ATP = D-tagatofuranose 1,6-bisphosphate + ADP + H(+)</text>
        <dbReference type="Rhea" id="RHEA:12420"/>
        <dbReference type="ChEBI" id="CHEBI:15378"/>
        <dbReference type="ChEBI" id="CHEBI:30616"/>
        <dbReference type="ChEBI" id="CHEBI:58694"/>
        <dbReference type="ChEBI" id="CHEBI:58695"/>
        <dbReference type="ChEBI" id="CHEBI:456216"/>
        <dbReference type="EC" id="2.7.1.144"/>
    </reaction>
</comment>
<keyword evidence="4 8" id="KW-0418">Kinase</keyword>
<dbReference type="NCBIfam" id="TIGR03168">
    <property type="entry name" value="1-PFK"/>
    <property type="match status" value="1"/>
</dbReference>
<organism evidence="8 9">
    <name type="scientific">Anaerococcus hydrogenalis</name>
    <dbReference type="NCBI Taxonomy" id="33029"/>
    <lineage>
        <taxon>Bacteria</taxon>
        <taxon>Bacillati</taxon>
        <taxon>Bacillota</taxon>
        <taxon>Tissierellia</taxon>
        <taxon>Tissierellales</taxon>
        <taxon>Peptoniphilaceae</taxon>
        <taxon>Anaerococcus</taxon>
    </lineage>
</organism>
<evidence type="ECO:0000256" key="6">
    <source>
        <dbReference type="PIRNR" id="PIRNR000535"/>
    </source>
</evidence>
<dbReference type="Gene3D" id="3.40.1190.20">
    <property type="match status" value="1"/>
</dbReference>
<dbReference type="SUPFAM" id="SSF53613">
    <property type="entry name" value="Ribokinase-like"/>
    <property type="match status" value="1"/>
</dbReference>
<keyword evidence="3 6" id="KW-0547">Nucleotide-binding</keyword>
<feature type="domain" description="Carbohydrate kinase PfkB" evidence="7">
    <location>
        <begin position="23"/>
        <end position="287"/>
    </location>
</feature>
<dbReference type="GeneID" id="84579176"/>
<dbReference type="RefSeq" id="WP_004818644.1">
    <property type="nucleotide sequence ID" value="NZ_JAHAHW010000007.1"/>
</dbReference>
<dbReference type="GO" id="GO:0005988">
    <property type="term" value="P:lactose metabolic process"/>
    <property type="evidence" value="ECO:0007669"/>
    <property type="project" value="UniProtKB-KW"/>
</dbReference>
<keyword evidence="5 6" id="KW-0067">ATP-binding</keyword>
<dbReference type="GO" id="GO:2001059">
    <property type="term" value="P:D-tagatose 6-phosphate catabolic process"/>
    <property type="evidence" value="ECO:0007669"/>
    <property type="project" value="UniProtKB-UniPathway"/>
</dbReference>
<dbReference type="AlphaFoldDB" id="A0A2N6UHD6"/>
<dbReference type="GO" id="GO:0009024">
    <property type="term" value="F:tagatose-6-phosphate kinase activity"/>
    <property type="evidence" value="ECO:0007669"/>
    <property type="project" value="UniProtKB-EC"/>
</dbReference>
<proteinExistence type="inferred from homology"/>
<dbReference type="UniPathway" id="UPA00704">
    <property type="reaction ID" value="UER00715"/>
</dbReference>
<dbReference type="PIRSF" id="PIRSF000535">
    <property type="entry name" value="1PFK/6PFK/LacC"/>
    <property type="match status" value="1"/>
</dbReference>